<feature type="signal peptide" evidence="2">
    <location>
        <begin position="1"/>
        <end position="26"/>
    </location>
</feature>
<evidence type="ECO:0000313" key="3">
    <source>
        <dbReference type="EMBL" id="GIM14457.1"/>
    </source>
</evidence>
<evidence type="ECO:0000256" key="1">
    <source>
        <dbReference type="ARBA" id="ARBA00008721"/>
    </source>
</evidence>
<evidence type="ECO:0008006" key="5">
    <source>
        <dbReference type="Google" id="ProtNLM"/>
    </source>
</evidence>
<dbReference type="InterPro" id="IPR024079">
    <property type="entry name" value="MetalloPept_cat_dom_sf"/>
</dbReference>
<gene>
    <name evidence="3" type="ORF">Vretimale_17406</name>
</gene>
<dbReference type="Gene3D" id="3.40.390.10">
    <property type="entry name" value="Collagenase (Catalytic Domain)"/>
    <property type="match status" value="1"/>
</dbReference>
<protein>
    <recommendedName>
        <fullName evidence="5">Peptidase M43 pregnancy-associated plasma-A domain-containing protein</fullName>
    </recommendedName>
</protein>
<comment type="similarity">
    <text evidence="1">Belongs to the peptidase M43B family.</text>
</comment>
<dbReference type="GO" id="GO:0008237">
    <property type="term" value="F:metallopeptidase activity"/>
    <property type="evidence" value="ECO:0007669"/>
    <property type="project" value="InterPro"/>
</dbReference>
<dbReference type="EMBL" id="BNCQ01000056">
    <property type="protein sequence ID" value="GIM14457.1"/>
    <property type="molecule type" value="Genomic_DNA"/>
</dbReference>
<dbReference type="SUPFAM" id="SSF55486">
    <property type="entry name" value="Metalloproteases ('zincins'), catalytic domain"/>
    <property type="match status" value="1"/>
</dbReference>
<accession>A0A8J4LYC0</accession>
<organism evidence="3 4">
    <name type="scientific">Volvox reticuliferus</name>
    <dbReference type="NCBI Taxonomy" id="1737510"/>
    <lineage>
        <taxon>Eukaryota</taxon>
        <taxon>Viridiplantae</taxon>
        <taxon>Chlorophyta</taxon>
        <taxon>core chlorophytes</taxon>
        <taxon>Chlorophyceae</taxon>
        <taxon>CS clade</taxon>
        <taxon>Chlamydomonadales</taxon>
        <taxon>Volvocaceae</taxon>
        <taxon>Volvox</taxon>
    </lineage>
</organism>
<feature type="chain" id="PRO_5035327860" description="Peptidase M43 pregnancy-associated plasma-A domain-containing protein" evidence="2">
    <location>
        <begin position="27"/>
        <end position="841"/>
    </location>
</feature>
<sequence>MMACRRVRIIFFILSLCWVQSPFAHGRGGPNPLGSAGTAIKAKTPFLAVEDHLAASSNEIEQIYRQASNISKIAFFLFGAAESLSHAPGSSNALLPYLTPVILRLYSLLPARANSSVVRELYEVSSSLYGSSANLQACYYDMYKSMGAIFSWVRDTIPLQLQEVPGQDLAPAMWPDMGPLELTAAVASALSSSGPLNDTAVLLSSSCGLTASNFAALVPNITSILKDLHKDLSVFQSVVKKLHDSNFAPGMPVAHNTAGQTLFPKAVPNRRRMQQQQAYNRSYFFPPSTFTPAPPATLPDTLIPLIFHIMLYKNTDGSVGPVEYERAAALLDGMLQQVNQMSKPTKFQFFIREVRNDPIMYPYLLLDSRATWHEAPFCKKKKNCIMHNNFMEPAVADWPRSINIFVASDTTGGNGILGYSNAPGSDFHPANGFVFVSWDSLASSGFNSPTYYFDGANTLLHEIFHYLGLQHSFGPSSTDSCNDDDYVIDTPVAYGPIYGTSSIYAAVVSYCLDIFWSEYGGSWNRIYEASSKRLGIPEADINAWADSCPKKPGYDELGNYMTYTAPVCLVSIGHLTPGQVQRAHYVTAEMNPILYAWGQYYAAVATPPPPQATPPPDPSLNICKVSAGSCPCKSKWTFNGTQYAYCSQLDSTSDQLWCEVQNAATCSSCAGSGQQSASSCVMPCDAGATPGACNTTQYSPLISKVPPPLPPSPPPYPPPPPPTAVREECKVAVSGCACRSTWAYGVSGYSSYCSSPDGRRLLWCMVSPTCPNYATMPFHYCASNLTVSYCGTGARVYFSTTRIPPPPPPPAPLLAGLRPPTAKLSVASSLPLRHQPPPRKQ</sequence>
<comment type="caution">
    <text evidence="3">The sequence shown here is derived from an EMBL/GenBank/DDBJ whole genome shotgun (WGS) entry which is preliminary data.</text>
</comment>
<proteinExistence type="inferred from homology"/>
<dbReference type="AlphaFoldDB" id="A0A8J4LYC0"/>
<dbReference type="PANTHER" id="PTHR47466:SF1">
    <property type="entry name" value="METALLOPROTEASE MEP1 (AFU_ORTHOLOGUE AFUA_1G07730)-RELATED"/>
    <property type="match status" value="1"/>
</dbReference>
<evidence type="ECO:0000313" key="4">
    <source>
        <dbReference type="Proteomes" id="UP000722791"/>
    </source>
</evidence>
<reference evidence="3" key="1">
    <citation type="journal article" date="2021" name="Proc. Natl. Acad. Sci. U.S.A.">
        <title>Three genomes in the algal genus Volvox reveal the fate of a haploid sex-determining region after a transition to homothallism.</title>
        <authorList>
            <person name="Yamamoto K."/>
            <person name="Hamaji T."/>
            <person name="Kawai-Toyooka H."/>
            <person name="Matsuzaki R."/>
            <person name="Takahashi F."/>
            <person name="Nishimura Y."/>
            <person name="Kawachi M."/>
            <person name="Noguchi H."/>
            <person name="Minakuchi Y."/>
            <person name="Umen J.G."/>
            <person name="Toyoda A."/>
            <person name="Nozaki H."/>
        </authorList>
    </citation>
    <scope>NUCLEOTIDE SEQUENCE</scope>
    <source>
        <strain evidence="3">NIES-3785</strain>
    </source>
</reference>
<dbReference type="PANTHER" id="PTHR47466">
    <property type="match status" value="1"/>
</dbReference>
<evidence type="ECO:0000256" key="2">
    <source>
        <dbReference type="SAM" id="SignalP"/>
    </source>
</evidence>
<dbReference type="Proteomes" id="UP000722791">
    <property type="component" value="Unassembled WGS sequence"/>
</dbReference>
<name>A0A8J4LYC0_9CHLO</name>
<keyword evidence="2" id="KW-0732">Signal</keyword>